<dbReference type="Gene3D" id="3.30.450.20">
    <property type="entry name" value="PAS domain"/>
    <property type="match status" value="2"/>
</dbReference>
<dbReference type="SUPFAM" id="SSF55874">
    <property type="entry name" value="ATPase domain of HSP90 chaperone/DNA topoisomerase II/histidine kinase"/>
    <property type="match status" value="1"/>
</dbReference>
<keyword evidence="7" id="KW-0808">Transferase</keyword>
<evidence type="ECO:0000256" key="6">
    <source>
        <dbReference type="ARBA" id="ARBA00022553"/>
    </source>
</evidence>
<name>A0A318H103_9BURK</name>
<keyword evidence="5" id="KW-0997">Cell inner membrane</keyword>
<keyword evidence="6" id="KW-0597">Phosphoprotein</keyword>
<dbReference type="GO" id="GO:0000155">
    <property type="term" value="F:phosphorelay sensor kinase activity"/>
    <property type="evidence" value="ECO:0007669"/>
    <property type="project" value="InterPro"/>
</dbReference>
<dbReference type="InterPro" id="IPR003661">
    <property type="entry name" value="HisK_dim/P_dom"/>
</dbReference>
<dbReference type="OrthoDB" id="9772100at2"/>
<dbReference type="EMBL" id="QJJS01000007">
    <property type="protein sequence ID" value="PXW96278.1"/>
    <property type="molecule type" value="Genomic_DNA"/>
</dbReference>
<gene>
    <name evidence="19" type="ORF">C7444_107185</name>
</gene>
<dbReference type="InterPro" id="IPR036097">
    <property type="entry name" value="HisK_dim/P_sf"/>
</dbReference>
<evidence type="ECO:0000256" key="3">
    <source>
        <dbReference type="ARBA" id="ARBA00012438"/>
    </source>
</evidence>
<comment type="catalytic activity">
    <reaction evidence="1">
        <text>ATP + protein L-histidine = ADP + protein N-phospho-L-histidine.</text>
        <dbReference type="EC" id="2.7.13.3"/>
    </reaction>
</comment>
<reference evidence="19 20" key="1">
    <citation type="submission" date="2018-05" db="EMBL/GenBank/DDBJ databases">
        <title>Genomic Encyclopedia of Type Strains, Phase IV (KMG-IV): sequencing the most valuable type-strain genomes for metagenomic binning, comparative biology and taxonomic classification.</title>
        <authorList>
            <person name="Goeker M."/>
        </authorList>
    </citation>
    <scope>NUCLEOTIDE SEQUENCE [LARGE SCALE GENOMIC DNA]</scope>
    <source>
        <strain evidence="19 20">DSM 566</strain>
    </source>
</reference>
<feature type="transmembrane region" description="Helical" evidence="17">
    <location>
        <begin position="304"/>
        <end position="325"/>
    </location>
</feature>
<dbReference type="Proteomes" id="UP000247811">
    <property type="component" value="Unassembled WGS sequence"/>
</dbReference>
<dbReference type="InterPro" id="IPR003594">
    <property type="entry name" value="HATPase_dom"/>
</dbReference>
<dbReference type="InterPro" id="IPR005467">
    <property type="entry name" value="His_kinase_dom"/>
</dbReference>
<dbReference type="AlphaFoldDB" id="A0A318H103"/>
<dbReference type="EC" id="2.7.13.3" evidence="3"/>
<dbReference type="Pfam" id="PF02518">
    <property type="entry name" value="HATPase_c"/>
    <property type="match status" value="1"/>
</dbReference>
<dbReference type="SMART" id="SM00388">
    <property type="entry name" value="HisKA"/>
    <property type="match status" value="1"/>
</dbReference>
<dbReference type="InterPro" id="IPR036890">
    <property type="entry name" value="HATPase_C_sf"/>
</dbReference>
<evidence type="ECO:0000256" key="16">
    <source>
        <dbReference type="SAM" id="Coils"/>
    </source>
</evidence>
<keyword evidence="10 19" id="KW-0418">Kinase</keyword>
<comment type="caution">
    <text evidence="19">The sequence shown here is derived from an EMBL/GenBank/DDBJ whole genome shotgun (WGS) entry which is preliminary data.</text>
</comment>
<evidence type="ECO:0000256" key="14">
    <source>
        <dbReference type="ARBA" id="ARBA00023136"/>
    </source>
</evidence>
<proteinExistence type="predicted"/>
<keyword evidence="11" id="KW-0067">ATP-binding</keyword>
<accession>A0A318H103</accession>
<dbReference type="SUPFAM" id="SSF103190">
    <property type="entry name" value="Sensory domain-like"/>
    <property type="match status" value="1"/>
</dbReference>
<dbReference type="Gene3D" id="3.30.565.10">
    <property type="entry name" value="Histidine kinase-like ATPase, C-terminal domain"/>
    <property type="match status" value="1"/>
</dbReference>
<keyword evidence="16" id="KW-0175">Coiled coil</keyword>
<evidence type="ECO:0000256" key="17">
    <source>
        <dbReference type="SAM" id="Phobius"/>
    </source>
</evidence>
<evidence type="ECO:0000256" key="15">
    <source>
        <dbReference type="ARBA" id="ARBA00073143"/>
    </source>
</evidence>
<protein>
    <recommendedName>
        <fullName evidence="15">C4-dicarboxylate transport sensor protein DctB</fullName>
        <ecNumber evidence="3">2.7.13.3</ecNumber>
    </recommendedName>
</protein>
<keyword evidence="4" id="KW-1003">Cell membrane</keyword>
<evidence type="ECO:0000256" key="7">
    <source>
        <dbReference type="ARBA" id="ARBA00022679"/>
    </source>
</evidence>
<evidence type="ECO:0000256" key="13">
    <source>
        <dbReference type="ARBA" id="ARBA00023012"/>
    </source>
</evidence>
<evidence type="ECO:0000256" key="12">
    <source>
        <dbReference type="ARBA" id="ARBA00022989"/>
    </source>
</evidence>
<dbReference type="Gene3D" id="1.10.287.130">
    <property type="match status" value="1"/>
</dbReference>
<dbReference type="FunFam" id="1.10.287.130:FF:000049">
    <property type="entry name" value="C4-dicarboxylate transport sensor protein DctB"/>
    <property type="match status" value="1"/>
</dbReference>
<evidence type="ECO:0000313" key="19">
    <source>
        <dbReference type="EMBL" id="PXW96278.1"/>
    </source>
</evidence>
<evidence type="ECO:0000256" key="9">
    <source>
        <dbReference type="ARBA" id="ARBA00022741"/>
    </source>
</evidence>
<comment type="subcellular location">
    <subcellularLocation>
        <location evidence="2">Cell inner membrane</location>
        <topology evidence="2">Multi-pass membrane protein</topology>
    </subcellularLocation>
</comment>
<keyword evidence="13" id="KW-0902">Two-component regulatory system</keyword>
<keyword evidence="8 17" id="KW-0812">Transmembrane</keyword>
<keyword evidence="14 17" id="KW-0472">Membrane</keyword>
<sequence length="642" mass="69595">MWRRGAAALLAVLVVLGSGWAGYALSLKQGLQALRLESSHRLDLFASAVEGVVKRLEHVPATIQLNPEVLALLRSPSRQDRVDAVNIYLRRLNAHLGSLAVFVLDERGVVLSSSNADKGDDSLVGEDLAFRPYFLEALSGRVGRHFAIGAKSREPGYFVSHPIRDGARVVGVATIKISLEPIEATWDMLGAPALLADLNQVVILSSQPEWRYTALTALTVDQRVDLQMSRLFDNLRIERFPLQVQLSIDTDSQVLEGVLPGGQSGRPRAGSGGSSDMLVLGRALDGMDWRLLIFSSLRGVQNQALLHAMLLAIAAGFVLLLALYLNQRRRILRQKLDTQRMLRQANVDLEQKVNRRTRALSETNTRLRHEVAERQQAEQTLRAAQDELVHAGKMAVLGQLATGITHELTQPLGAIRTLSGNASEFLRRGDLKAVAGNLGIVARLADQMGSIIEPLKGFARKSAAVPAATDVAHALGNALFLYDQRLRKEQVEVRRHCRPGQAIAWCDPNRLEQVLINLVGNAIDAMADAPVKVLTLDIAEAPPGEPALARAPHGELRLQVRDSGAGFTEAQRLRLFEPFFTTKDAGVGLGLGLAISRDIVREFGGEIEAERPAEGGALFTVRLPCAPGSPAASPATGTDDAD</sequence>
<dbReference type="SUPFAM" id="SSF47384">
    <property type="entry name" value="Homodimeric domain of signal transducing histidine kinase"/>
    <property type="match status" value="1"/>
</dbReference>
<feature type="coiled-coil region" evidence="16">
    <location>
        <begin position="367"/>
        <end position="394"/>
    </location>
</feature>
<dbReference type="PANTHER" id="PTHR43065">
    <property type="entry name" value="SENSOR HISTIDINE KINASE"/>
    <property type="match status" value="1"/>
</dbReference>
<evidence type="ECO:0000256" key="2">
    <source>
        <dbReference type="ARBA" id="ARBA00004429"/>
    </source>
</evidence>
<keyword evidence="12 17" id="KW-1133">Transmembrane helix</keyword>
<dbReference type="InterPro" id="IPR029151">
    <property type="entry name" value="Sensor-like_sf"/>
</dbReference>
<evidence type="ECO:0000256" key="11">
    <source>
        <dbReference type="ARBA" id="ARBA00022840"/>
    </source>
</evidence>
<evidence type="ECO:0000256" key="1">
    <source>
        <dbReference type="ARBA" id="ARBA00000085"/>
    </source>
</evidence>
<dbReference type="PANTHER" id="PTHR43065:SF46">
    <property type="entry name" value="C4-DICARBOXYLATE TRANSPORT SENSOR PROTEIN DCTB"/>
    <property type="match status" value="1"/>
</dbReference>
<dbReference type="InterPro" id="IPR017055">
    <property type="entry name" value="Sig_transdc_His_kinase_DctB"/>
</dbReference>
<dbReference type="CDD" id="cd00082">
    <property type="entry name" value="HisKA"/>
    <property type="match status" value="1"/>
</dbReference>
<evidence type="ECO:0000256" key="8">
    <source>
        <dbReference type="ARBA" id="ARBA00022692"/>
    </source>
</evidence>
<dbReference type="PROSITE" id="PS50109">
    <property type="entry name" value="HIS_KIN"/>
    <property type="match status" value="1"/>
</dbReference>
<evidence type="ECO:0000259" key="18">
    <source>
        <dbReference type="PROSITE" id="PS50109"/>
    </source>
</evidence>
<organism evidence="19 20">
    <name type="scientific">Sphaerotilus hippei</name>
    <dbReference type="NCBI Taxonomy" id="744406"/>
    <lineage>
        <taxon>Bacteria</taxon>
        <taxon>Pseudomonadati</taxon>
        <taxon>Pseudomonadota</taxon>
        <taxon>Betaproteobacteria</taxon>
        <taxon>Burkholderiales</taxon>
        <taxon>Sphaerotilaceae</taxon>
        <taxon>Sphaerotilus</taxon>
    </lineage>
</organism>
<evidence type="ECO:0000256" key="10">
    <source>
        <dbReference type="ARBA" id="ARBA00022777"/>
    </source>
</evidence>
<evidence type="ECO:0000256" key="4">
    <source>
        <dbReference type="ARBA" id="ARBA00022475"/>
    </source>
</evidence>
<dbReference type="GO" id="GO:0005886">
    <property type="term" value="C:plasma membrane"/>
    <property type="evidence" value="ECO:0007669"/>
    <property type="project" value="UniProtKB-SubCell"/>
</dbReference>
<dbReference type="PIRSF" id="PIRSF036431">
    <property type="entry name" value="STHK_DctB"/>
    <property type="match status" value="1"/>
</dbReference>
<keyword evidence="9" id="KW-0547">Nucleotide-binding</keyword>
<evidence type="ECO:0000256" key="5">
    <source>
        <dbReference type="ARBA" id="ARBA00022519"/>
    </source>
</evidence>
<feature type="domain" description="Histidine kinase" evidence="18">
    <location>
        <begin position="403"/>
        <end position="627"/>
    </location>
</feature>
<dbReference type="PRINTS" id="PR00344">
    <property type="entry name" value="BCTRLSENSOR"/>
</dbReference>
<keyword evidence="20" id="KW-1185">Reference proteome</keyword>
<dbReference type="SMART" id="SM00387">
    <property type="entry name" value="HATPase_c"/>
    <property type="match status" value="1"/>
</dbReference>
<dbReference type="GO" id="GO:0005524">
    <property type="term" value="F:ATP binding"/>
    <property type="evidence" value="ECO:0007669"/>
    <property type="project" value="UniProtKB-KW"/>
</dbReference>
<evidence type="ECO:0000313" key="20">
    <source>
        <dbReference type="Proteomes" id="UP000247811"/>
    </source>
</evidence>
<dbReference type="InterPro" id="IPR004358">
    <property type="entry name" value="Sig_transdc_His_kin-like_C"/>
</dbReference>